<feature type="region of interest" description="Disordered" evidence="1">
    <location>
        <begin position="879"/>
        <end position="899"/>
    </location>
</feature>
<dbReference type="AlphaFoldDB" id="A0A919E8C5"/>
<reference evidence="2" key="1">
    <citation type="journal article" date="2014" name="Int. J. Syst. Evol. Microbiol.">
        <title>Complete genome sequence of Corynebacterium casei LMG S-19264T (=DSM 44701T), isolated from a smear-ripened cheese.</title>
        <authorList>
            <consortium name="US DOE Joint Genome Institute (JGI-PGF)"/>
            <person name="Walter F."/>
            <person name="Albersmeier A."/>
            <person name="Kalinowski J."/>
            <person name="Ruckert C."/>
        </authorList>
    </citation>
    <scope>NUCLEOTIDE SEQUENCE</scope>
    <source>
        <strain evidence="2">JCM 4477</strain>
    </source>
</reference>
<feature type="region of interest" description="Disordered" evidence="1">
    <location>
        <begin position="1053"/>
        <end position="1081"/>
    </location>
</feature>
<reference evidence="2" key="2">
    <citation type="submission" date="2020-09" db="EMBL/GenBank/DDBJ databases">
        <authorList>
            <person name="Sun Q."/>
            <person name="Ohkuma M."/>
        </authorList>
    </citation>
    <scope>NUCLEOTIDE SEQUENCE</scope>
    <source>
        <strain evidence="2">JCM 4477</strain>
    </source>
</reference>
<dbReference type="EMBL" id="BNBI01000017">
    <property type="protein sequence ID" value="GHF28262.1"/>
    <property type="molecule type" value="Genomic_DNA"/>
</dbReference>
<evidence type="ECO:0000256" key="1">
    <source>
        <dbReference type="SAM" id="MobiDB-lite"/>
    </source>
</evidence>
<dbReference type="Proteomes" id="UP000630718">
    <property type="component" value="Unassembled WGS sequence"/>
</dbReference>
<proteinExistence type="predicted"/>
<feature type="region of interest" description="Disordered" evidence="1">
    <location>
        <begin position="260"/>
        <end position="340"/>
    </location>
</feature>
<evidence type="ECO:0000313" key="2">
    <source>
        <dbReference type="EMBL" id="GHF28262.1"/>
    </source>
</evidence>
<gene>
    <name evidence="2" type="ORF">GCM10018772_62410</name>
</gene>
<accession>A0A919E8C5</accession>
<dbReference type="AntiFam" id="ANF00171">
    <property type="entry name" value="Shadow ORF (opposite pikAII)"/>
</dbReference>
<feature type="region of interest" description="Disordered" evidence="1">
    <location>
        <begin position="28"/>
        <end position="78"/>
    </location>
</feature>
<organism evidence="2 3">
    <name type="scientific">Streptomyces fumanus</name>
    <dbReference type="NCBI Taxonomy" id="67302"/>
    <lineage>
        <taxon>Bacteria</taxon>
        <taxon>Bacillati</taxon>
        <taxon>Actinomycetota</taxon>
        <taxon>Actinomycetes</taxon>
        <taxon>Kitasatosporales</taxon>
        <taxon>Streptomycetaceae</taxon>
        <taxon>Streptomyces</taxon>
    </lineage>
</organism>
<evidence type="ECO:0000313" key="3">
    <source>
        <dbReference type="Proteomes" id="UP000630718"/>
    </source>
</evidence>
<feature type="compositionally biased region" description="Gly residues" evidence="1">
    <location>
        <begin position="32"/>
        <end position="45"/>
    </location>
</feature>
<name>A0A919E8C5_9ACTN</name>
<protein>
    <submittedName>
        <fullName evidence="2">Uncharacterized protein</fullName>
    </submittedName>
</protein>
<keyword evidence="3" id="KW-1185">Reference proteome</keyword>
<feature type="compositionally biased region" description="Gly residues" evidence="1">
    <location>
        <begin position="319"/>
        <end position="334"/>
    </location>
</feature>
<comment type="caution">
    <text evidence="2">The sequence shown here is derived from an EMBL/GenBank/DDBJ whole genome shotgun (WGS) entry which is preliminary data.</text>
</comment>
<feature type="compositionally biased region" description="Gly residues" evidence="1">
    <location>
        <begin position="53"/>
        <end position="67"/>
    </location>
</feature>
<feature type="compositionally biased region" description="Basic and acidic residues" evidence="1">
    <location>
        <begin position="260"/>
        <end position="301"/>
    </location>
</feature>
<sequence length="1081" mass="115779">MSDEYVAEVDAGRVDIDPDVDRAQFPLCRRGGQQGQVGQGAGVGRGLQPPGSGARGQQGGAGGGACEPGGPQDAVTHGRLGFPAAERGHEGRGRPVRRVEVDENEPLGVLVLRGTHQPPDRGMGEVHVVGPVPGLYGAAGHHHQAGRREVLVGEPFLDEGQEAAQGLPHLSVRVTGVGQDQRDHVRRGSLGRARRPQVGVRLGGEVRVTQESGRGVGGVTENRPDLVVRPVRPRPVHLDLGPVDAEERLFSGMAYEVEPVQRDRADRQAACREHRPAGRVGREHPQRLRPGDGEPDAERGRAGRVQGDVRPGERQPDRAGGGSVQAAAGGGVQGGVEERRVQPEQCGLRGRFGGEGDFGVHVVARPPGGAQALERRAVAVSRVRQGGVEVVQGDGLGSCGRPGAKTVRPVVGGRRQDTGGVPGPRVVEGAAALGTPVHGHGTLPVVAGGVDDDLELYGALLGDDQRCFQGEFGDTAAADLVPGAYRQLHEGRARQQYRPGDGVVPQPRVGPQGDPAGEYGTQLAAESHGGAQQGVIRLGQSEFARVAGRGDALQPEVLVLEGVRGEADVGWTRGADEGGPVDGEAVGVRLAEGGGEAAQVALVAAQGAQDDRGVLDRALDRCRQDRVGTGLDERVEAVRQQQTHRLLETDRLTQVGVPVRGVERGRLQALRRDRRVEGNPGRHRLKVSQVGQDAVADGFHLRRVGGVVHRDPARPDIGSVAVRQQRVKGVRLTRDGDRSRTVHGSHRHPALVGGEQLGSALGRDTEGGHASGARQFHDCLAAQCHDLRRVIEGERTRHARGGDLALRVTDHGGRPHAERLPQCGERHHHRPQHRLHHIHPAQPVLLRGPQDGSQLPIDVRCERRLACSDPLREHRRLVQQTGRHPHPLRPLPGEDEHRPPYRTCLARRRFARGQRRQAGRQLRPVVGQYDAPVLQRRPTPGQCPGDRAECDVRTVGEELGHSTRLSTERTLRLGRHEERERDAVVLGGLGGDGLGALFQDHVCVGAARPEGGHARPTGAPGLGPLPRLGEQFHRTGGPVHVRRRLGDVQGLRQHAGPHRHHRLDHTRHPGGGLRMTDVRLQ</sequence>
<feature type="compositionally biased region" description="Basic residues" evidence="1">
    <location>
        <begin position="1055"/>
        <end position="1065"/>
    </location>
</feature>
<feature type="region of interest" description="Disordered" evidence="1">
    <location>
        <begin position="493"/>
        <end position="518"/>
    </location>
</feature>